<evidence type="ECO:0000313" key="3">
    <source>
        <dbReference type="Proteomes" id="UP001595791"/>
    </source>
</evidence>
<dbReference type="Gene3D" id="3.40.190.10">
    <property type="entry name" value="Periplasmic binding protein-like II"/>
    <property type="match status" value="1"/>
</dbReference>
<dbReference type="RefSeq" id="WP_378167556.1">
    <property type="nucleotide sequence ID" value="NZ_JBHSBU010000001.1"/>
</dbReference>
<reference evidence="3" key="1">
    <citation type="journal article" date="2019" name="Int. J. Syst. Evol. Microbiol.">
        <title>The Global Catalogue of Microorganisms (GCM) 10K type strain sequencing project: providing services to taxonomists for standard genome sequencing and annotation.</title>
        <authorList>
            <consortium name="The Broad Institute Genomics Platform"/>
            <consortium name="The Broad Institute Genome Sequencing Center for Infectious Disease"/>
            <person name="Wu L."/>
            <person name="Ma J."/>
        </authorList>
    </citation>
    <scope>NUCLEOTIDE SEQUENCE [LARGE SCALE GENOMIC DNA]</scope>
    <source>
        <strain evidence="3">LMG 29894</strain>
    </source>
</reference>
<gene>
    <name evidence="2" type="ORF">ACFOW7_19475</name>
</gene>
<name>A0ABV8MTB8_9NEIS</name>
<organism evidence="2 3">
    <name type="scientific">Chitinimonas lacunae</name>
    <dbReference type="NCBI Taxonomy" id="1963018"/>
    <lineage>
        <taxon>Bacteria</taxon>
        <taxon>Pseudomonadati</taxon>
        <taxon>Pseudomonadota</taxon>
        <taxon>Betaproteobacteria</taxon>
        <taxon>Neisseriales</taxon>
        <taxon>Chitinibacteraceae</taxon>
        <taxon>Chitinimonas</taxon>
    </lineage>
</organism>
<comment type="caution">
    <text evidence="2">The sequence shown here is derived from an EMBL/GenBank/DDBJ whole genome shotgun (WGS) entry which is preliminary data.</text>
</comment>
<protein>
    <recommendedName>
        <fullName evidence="4">Phosphate ABC transporter substrate-binding protein</fullName>
    </recommendedName>
</protein>
<feature type="chain" id="PRO_5045456115" description="Phosphate ABC transporter substrate-binding protein" evidence="1">
    <location>
        <begin position="24"/>
        <end position="140"/>
    </location>
</feature>
<dbReference type="Proteomes" id="UP001595791">
    <property type="component" value="Unassembled WGS sequence"/>
</dbReference>
<evidence type="ECO:0008006" key="4">
    <source>
        <dbReference type="Google" id="ProtNLM"/>
    </source>
</evidence>
<feature type="signal peptide" evidence="1">
    <location>
        <begin position="1"/>
        <end position="23"/>
    </location>
</feature>
<keyword evidence="1" id="KW-0732">Signal</keyword>
<evidence type="ECO:0000313" key="2">
    <source>
        <dbReference type="EMBL" id="MFC4161522.1"/>
    </source>
</evidence>
<accession>A0ABV8MTB8</accession>
<evidence type="ECO:0000256" key="1">
    <source>
        <dbReference type="SAM" id="SignalP"/>
    </source>
</evidence>
<dbReference type="EMBL" id="JBHSBU010000001">
    <property type="protein sequence ID" value="MFC4161522.1"/>
    <property type="molecule type" value="Genomic_DNA"/>
</dbReference>
<proteinExistence type="predicted"/>
<keyword evidence="3" id="KW-1185">Reference proteome</keyword>
<dbReference type="SUPFAM" id="SSF53850">
    <property type="entry name" value="Periplasmic binding protein-like II"/>
    <property type="match status" value="1"/>
</dbReference>
<sequence>MSPSKRFLAVMVGALLWSTMASAEVVVVVSAQNKAAAMSAAQVSQIFLGKVKRFPEGGAVVPVDQPEGSPMRDAFYNRFVGKNADQMKAYWSKSIFTGAGQPPKEVPNDAEVKRRLATDPTAIGYVDKSSVDQSVRIVLE</sequence>